<accession>A0A6N7W8M9</accession>
<keyword evidence="9" id="KW-0067">ATP-binding</keyword>
<sequence length="907" mass="102025">MDENRPNPDKLLEQVKEEEARENQGKLKIFFGYAAGVGKTYAMLEAARQAAESGIDVAAGYIEPHARPETMALLNGLEQLPVLELPYKNILLKEFDLDGALCRHPQLLLVDELAHTNAAGCRHTKRYQDIQELLKAGISVYTTVNVQHLESLNDIVASITGITVQERIPDFVFDRADQVELVDIEPQELLERLKEGKVYRPGQADNAMDHFFTIDNLTALREIALRRTADRVNRVTERNREQNRDSEYYTGEHILVCLSSSPSNAKVIRAAARMANAFRARFTAVHVEMPGGEGMAEEDALRLRMNQRLAEQLGARAVTLYGGDITRQIAEYARISGVSKIVLGRSYTKRRLFSQNVNFADQLTALVPKLEVYLIPDNYTQKYQRKKHLERLIAAKGQNYLRDTLLMAAILAASTILAYLFRLLGIDEANIVTIYILGVLLIALITENQIYNILASVLSVACFNIFFTYPYHSLRVSDPGYMITFLIMFLAGFITAFLAKRVKSYGRQAVKKAWRMEILLDTSRKLQMASGEAAIAETVAEQLVKLLNRDVVYYAGEPGEGVRPYCFPREKNSHIQELLSPDETAVASWSFRNNKHAGASTGTLPGAKGLYLAVRSANAVYGVVGICLGEGFLPAFDESILNAMLNEAALALEKEKSMEDRNQARLRIKQEQLRSNLLRSISHDLRTPLTSISGNSGMLMDRGDSLSREQKQKLYEDIYDDSVWLYNLVENLLSVTKIENGSMELKLQPELLEDVIDEALNHIRRRLRGHKIQVRLEDEFLMAWMDARLIMQVIMNIVDNAIKYTPEDSHIDISAKKLGDRIYVNIADDGQGIPDDRKEKVFDLFYTGEYQAADGTRSMGVGLSLCRSIVEAHGGRLEVRDNVPRGTFFLFDLKAEDLGRDISQAAL</sequence>
<evidence type="ECO:0000256" key="13">
    <source>
        <dbReference type="SAM" id="Phobius"/>
    </source>
</evidence>
<dbReference type="InterPro" id="IPR004358">
    <property type="entry name" value="Sig_transdc_His_kin-like_C"/>
</dbReference>
<keyword evidence="8 15" id="KW-0418">Kinase</keyword>
<dbReference type="SUPFAM" id="SSF47384">
    <property type="entry name" value="Homodimeric domain of signal transducing histidine kinase"/>
    <property type="match status" value="1"/>
</dbReference>
<dbReference type="PROSITE" id="PS50109">
    <property type="entry name" value="HIS_KIN"/>
    <property type="match status" value="1"/>
</dbReference>
<dbReference type="InterPro" id="IPR014729">
    <property type="entry name" value="Rossmann-like_a/b/a_fold"/>
</dbReference>
<dbReference type="CDD" id="cd01987">
    <property type="entry name" value="USP_KdpD-like"/>
    <property type="match status" value="1"/>
</dbReference>
<evidence type="ECO:0000256" key="7">
    <source>
        <dbReference type="ARBA" id="ARBA00022741"/>
    </source>
</evidence>
<evidence type="ECO:0000256" key="3">
    <source>
        <dbReference type="ARBA" id="ARBA00012438"/>
    </source>
</evidence>
<dbReference type="SUPFAM" id="SSF55874">
    <property type="entry name" value="ATPase domain of HSP90 chaperone/DNA topoisomerase II/histidine kinase"/>
    <property type="match status" value="1"/>
</dbReference>
<feature type="transmembrane region" description="Helical" evidence="13">
    <location>
        <begin position="429"/>
        <end position="445"/>
    </location>
</feature>
<keyword evidence="16" id="KW-1185">Reference proteome</keyword>
<keyword evidence="7" id="KW-0547">Nucleotide-binding</keyword>
<evidence type="ECO:0000259" key="14">
    <source>
        <dbReference type="PROSITE" id="PS50109"/>
    </source>
</evidence>
<feature type="domain" description="Histidine kinase" evidence="14">
    <location>
        <begin position="680"/>
        <end position="897"/>
    </location>
</feature>
<dbReference type="InterPro" id="IPR003594">
    <property type="entry name" value="HATPase_dom"/>
</dbReference>
<dbReference type="Gene3D" id="3.40.50.300">
    <property type="entry name" value="P-loop containing nucleotide triphosphate hydrolases"/>
    <property type="match status" value="1"/>
</dbReference>
<dbReference type="EMBL" id="VUMI01000071">
    <property type="protein sequence ID" value="MSS91606.1"/>
    <property type="molecule type" value="Genomic_DNA"/>
</dbReference>
<dbReference type="CDD" id="cd00075">
    <property type="entry name" value="HATPase"/>
    <property type="match status" value="1"/>
</dbReference>
<dbReference type="FunFam" id="3.40.50.300:FF:000483">
    <property type="entry name" value="Sensor histidine kinase KdpD"/>
    <property type="match status" value="1"/>
</dbReference>
<dbReference type="InterPro" id="IPR027417">
    <property type="entry name" value="P-loop_NTPase"/>
</dbReference>
<dbReference type="InterPro" id="IPR038318">
    <property type="entry name" value="KdpD_sf"/>
</dbReference>
<keyword evidence="10 13" id="KW-1133">Transmembrane helix</keyword>
<dbReference type="InterPro" id="IPR052023">
    <property type="entry name" value="Histidine_kinase_KdpD"/>
</dbReference>
<protein>
    <recommendedName>
        <fullName evidence="3">histidine kinase</fullName>
        <ecNumber evidence="3">2.7.13.3</ecNumber>
    </recommendedName>
</protein>
<evidence type="ECO:0000256" key="2">
    <source>
        <dbReference type="ARBA" id="ARBA00004141"/>
    </source>
</evidence>
<evidence type="ECO:0000256" key="9">
    <source>
        <dbReference type="ARBA" id="ARBA00022840"/>
    </source>
</evidence>
<evidence type="ECO:0000256" key="10">
    <source>
        <dbReference type="ARBA" id="ARBA00022989"/>
    </source>
</evidence>
<keyword evidence="11" id="KW-0902">Two-component regulatory system</keyword>
<name>A0A6N7W8M9_9FIRM</name>
<comment type="catalytic activity">
    <reaction evidence="1">
        <text>ATP + protein L-histidine = ADP + protein N-phospho-L-histidine.</text>
        <dbReference type="EC" id="2.7.13.3"/>
    </reaction>
</comment>
<feature type="transmembrane region" description="Helical" evidence="13">
    <location>
        <begin position="481"/>
        <end position="499"/>
    </location>
</feature>
<dbReference type="Gene3D" id="1.10.287.130">
    <property type="match status" value="1"/>
</dbReference>
<comment type="subcellular location">
    <subcellularLocation>
        <location evidence="2">Membrane</location>
        <topology evidence="2">Multi-pass membrane protein</topology>
    </subcellularLocation>
</comment>
<gene>
    <name evidence="15" type="ORF">FYJ45_26300</name>
</gene>
<dbReference type="InterPro" id="IPR003661">
    <property type="entry name" value="HisK_dim/P_dom"/>
</dbReference>
<dbReference type="PRINTS" id="PR00344">
    <property type="entry name" value="BCTRLSENSOR"/>
</dbReference>
<evidence type="ECO:0000256" key="8">
    <source>
        <dbReference type="ARBA" id="ARBA00022777"/>
    </source>
</evidence>
<evidence type="ECO:0000256" key="11">
    <source>
        <dbReference type="ARBA" id="ARBA00023012"/>
    </source>
</evidence>
<evidence type="ECO:0000313" key="15">
    <source>
        <dbReference type="EMBL" id="MSS91606.1"/>
    </source>
</evidence>
<keyword evidence="4" id="KW-0597">Phosphoprotein</keyword>
<dbReference type="CDD" id="cd00082">
    <property type="entry name" value="HisKA"/>
    <property type="match status" value="1"/>
</dbReference>
<dbReference type="InterPro" id="IPR025201">
    <property type="entry name" value="KdpD_TM"/>
</dbReference>
<dbReference type="EC" id="2.7.13.3" evidence="3"/>
<dbReference type="InterPro" id="IPR005467">
    <property type="entry name" value="His_kinase_dom"/>
</dbReference>
<dbReference type="Proteomes" id="UP000436047">
    <property type="component" value="Unassembled WGS sequence"/>
</dbReference>
<dbReference type="GO" id="GO:0005737">
    <property type="term" value="C:cytoplasm"/>
    <property type="evidence" value="ECO:0007669"/>
    <property type="project" value="UniProtKB-ARBA"/>
</dbReference>
<organism evidence="15 16">
    <name type="scientific">Eisenbergiella porci</name>
    <dbReference type="NCBI Taxonomy" id="2652274"/>
    <lineage>
        <taxon>Bacteria</taxon>
        <taxon>Bacillati</taxon>
        <taxon>Bacillota</taxon>
        <taxon>Clostridia</taxon>
        <taxon>Lachnospirales</taxon>
        <taxon>Lachnospiraceae</taxon>
        <taxon>Eisenbergiella</taxon>
    </lineage>
</organism>
<dbReference type="Pfam" id="PF02702">
    <property type="entry name" value="KdpD"/>
    <property type="match status" value="1"/>
</dbReference>
<comment type="caution">
    <text evidence="15">The sequence shown here is derived from an EMBL/GenBank/DDBJ whole genome shotgun (WGS) entry which is preliminary data.</text>
</comment>
<dbReference type="GeneID" id="86056514"/>
<evidence type="ECO:0000313" key="16">
    <source>
        <dbReference type="Proteomes" id="UP000436047"/>
    </source>
</evidence>
<dbReference type="Gene3D" id="3.40.50.620">
    <property type="entry name" value="HUPs"/>
    <property type="match status" value="1"/>
</dbReference>
<dbReference type="InterPro" id="IPR029016">
    <property type="entry name" value="GAF-like_dom_sf"/>
</dbReference>
<dbReference type="Gene3D" id="1.20.120.620">
    <property type="entry name" value="Backbone structure of the membrane domain of e. Coli histidine kinase receptor kdpd"/>
    <property type="match status" value="1"/>
</dbReference>
<dbReference type="GO" id="GO:0005524">
    <property type="term" value="F:ATP binding"/>
    <property type="evidence" value="ECO:0007669"/>
    <property type="project" value="UniProtKB-KW"/>
</dbReference>
<dbReference type="Gene3D" id="3.30.565.10">
    <property type="entry name" value="Histidine kinase-like ATPase, C-terminal domain"/>
    <property type="match status" value="1"/>
</dbReference>
<dbReference type="InterPro" id="IPR003852">
    <property type="entry name" value="Sig_transdc_His_kinase_KdpD_N"/>
</dbReference>
<feature type="transmembrane region" description="Helical" evidence="13">
    <location>
        <begin position="405"/>
        <end position="423"/>
    </location>
</feature>
<feature type="transmembrane region" description="Helical" evidence="13">
    <location>
        <begin position="450"/>
        <end position="469"/>
    </location>
</feature>
<dbReference type="GO" id="GO:0000155">
    <property type="term" value="F:phosphorelay sensor kinase activity"/>
    <property type="evidence" value="ECO:0007669"/>
    <property type="project" value="InterPro"/>
</dbReference>
<dbReference type="Pfam" id="PF13493">
    <property type="entry name" value="DUF4118"/>
    <property type="match status" value="1"/>
</dbReference>
<evidence type="ECO:0000256" key="12">
    <source>
        <dbReference type="ARBA" id="ARBA00023136"/>
    </source>
</evidence>
<dbReference type="Pfam" id="PF02518">
    <property type="entry name" value="HATPase_c"/>
    <property type="match status" value="1"/>
</dbReference>
<evidence type="ECO:0000256" key="4">
    <source>
        <dbReference type="ARBA" id="ARBA00022553"/>
    </source>
</evidence>
<dbReference type="SMART" id="SM00388">
    <property type="entry name" value="HisKA"/>
    <property type="match status" value="1"/>
</dbReference>
<dbReference type="SMART" id="SM00387">
    <property type="entry name" value="HATPase_c"/>
    <property type="match status" value="1"/>
</dbReference>
<evidence type="ECO:0000256" key="6">
    <source>
        <dbReference type="ARBA" id="ARBA00022692"/>
    </source>
</evidence>
<dbReference type="RefSeq" id="WP_154467995.1">
    <property type="nucleotide sequence ID" value="NZ_JAXDZL010000027.1"/>
</dbReference>
<dbReference type="GO" id="GO:0005886">
    <property type="term" value="C:plasma membrane"/>
    <property type="evidence" value="ECO:0007669"/>
    <property type="project" value="TreeGrafter"/>
</dbReference>
<evidence type="ECO:0000256" key="5">
    <source>
        <dbReference type="ARBA" id="ARBA00022679"/>
    </source>
</evidence>
<dbReference type="PANTHER" id="PTHR45569">
    <property type="entry name" value="SENSOR PROTEIN KDPD"/>
    <property type="match status" value="1"/>
</dbReference>
<reference evidence="15 16" key="1">
    <citation type="submission" date="2019-08" db="EMBL/GenBank/DDBJ databases">
        <title>In-depth cultivation of the pig gut microbiome towards novel bacterial diversity and tailored functional studies.</title>
        <authorList>
            <person name="Wylensek D."/>
            <person name="Hitch T.C.A."/>
            <person name="Clavel T."/>
        </authorList>
    </citation>
    <scope>NUCLEOTIDE SEQUENCE [LARGE SCALE GENOMIC DNA]</scope>
    <source>
        <strain evidence="15 16">WCA-389-WT-23B</strain>
    </source>
</reference>
<proteinExistence type="predicted"/>
<evidence type="ECO:0000256" key="1">
    <source>
        <dbReference type="ARBA" id="ARBA00000085"/>
    </source>
</evidence>
<dbReference type="InterPro" id="IPR036097">
    <property type="entry name" value="HisK_dim/P_sf"/>
</dbReference>
<keyword evidence="5" id="KW-0808">Transferase</keyword>
<keyword evidence="12 13" id="KW-0472">Membrane</keyword>
<dbReference type="SUPFAM" id="SSF52402">
    <property type="entry name" value="Adenine nucleotide alpha hydrolases-like"/>
    <property type="match status" value="1"/>
</dbReference>
<dbReference type="AlphaFoldDB" id="A0A6N7W8M9"/>
<dbReference type="Pfam" id="PF00512">
    <property type="entry name" value="HisKA"/>
    <property type="match status" value="1"/>
</dbReference>
<dbReference type="InterPro" id="IPR036890">
    <property type="entry name" value="HATPase_C_sf"/>
</dbReference>
<dbReference type="Gene3D" id="3.30.450.40">
    <property type="match status" value="1"/>
</dbReference>
<dbReference type="PANTHER" id="PTHR45569:SF1">
    <property type="entry name" value="SENSOR PROTEIN KDPD"/>
    <property type="match status" value="1"/>
</dbReference>
<keyword evidence="6 13" id="KW-0812">Transmembrane</keyword>